<dbReference type="Pfam" id="PF14529">
    <property type="entry name" value="Exo_endo_phos_2"/>
    <property type="match status" value="1"/>
</dbReference>
<evidence type="ECO:0000313" key="2">
    <source>
        <dbReference type="EMBL" id="KAK2577593.1"/>
    </source>
</evidence>
<protein>
    <recommendedName>
        <fullName evidence="1">Reverse transcriptase domain-containing protein</fullName>
    </recommendedName>
</protein>
<reference evidence="2" key="2">
    <citation type="journal article" date="2023" name="Commun. Biol.">
        <title>Intrasexual cuticular hydrocarbon dimorphism in a wasp sheds light on hydrocarbon biosynthesis genes in Hymenoptera.</title>
        <authorList>
            <person name="Moris V.C."/>
            <person name="Podsiadlowski L."/>
            <person name="Martin S."/>
            <person name="Oeyen J.P."/>
            <person name="Donath A."/>
            <person name="Petersen M."/>
            <person name="Wilbrandt J."/>
            <person name="Misof B."/>
            <person name="Liedtke D."/>
            <person name="Thamm M."/>
            <person name="Scheiner R."/>
            <person name="Schmitt T."/>
            <person name="Niehuis O."/>
        </authorList>
    </citation>
    <scope>NUCLEOTIDE SEQUENCE</scope>
    <source>
        <strain evidence="2">GBR_01_08_01A</strain>
    </source>
</reference>
<sequence>VKKSPKRPPPLVLHGKVATHTEFSRMLGDTLKSKFYIKYYKDYTEVYTSTTTDFKLLKQRWQDKKVQFHTYTEKQERRRTYVIRGLHKDTDVAVMKKEMEELGFPVTSMNIMKNTRIPLFMVTVAVDVQLGLLKQKVQYLAYTKITWEHYVNKRRVTQCHRCQEWGHATSNCFVSPNCLKCAEGHLTKDCTKSRDVPAKCYNCGGDHPANATVCEEYKKRLQKHTNKSKRTSPREIEATNRVPDIEDVTQFPVMKRLHSVEPQAMVSRKPTAQRLAWGQQQANLGTKAFSLDDAGILTNIQNNANSNDPSTSSISELISLTNIIKEINNICDIKKMLHAAKELKVQLLQCMCTWNANGLRNKIQEVEEFLARRKIDILLINETKLNPKIKLKIRNYTCIRKDRDNSAGGVAILIRNNVPVSIVNLSDILSIECICVKLVSNIHIIAAYSKPDSCFTEEEIQTLLDIGNKVIMIGDLNARHLAWNCHINNRKGVVLKKYSLKHNCTIMFPSEPTHYPENQTTPTTIDIGINKNIGNISGLKVIHELSSDHKPVMFTLGSQHKDIFTKTTYNYKKADWDKFRQLLNKKITITSNITTSEELEKTVQSYTNILQHCIKHTIPTFSSRQSDNSLSEHIINTIRYRNKIRKKWQKTRIIEYKEHSNILTRCIRKAIAEHRNKRWSEQLSKLNPNDNSLWRMTKIFKSEYQTIPTLIKNGIEAITSTEKAHALATQYEQVHSIELKNNTKEQDDIITAVKHYMSNAESNDWHKYTTSPKELLSIIRTLPSKKAPGTDNIQNIIYKNISKKALVQLMYIVNATIKLSHFPSHWKTGNVVAIHKPGKISTDPSSYRPISLLPTMSKIAEKVILKRLDEFESKQKIIINQQFGFRQKHSTVQQIARIVNDVSVNFNKEKVTVMLLLDIEKAFDRVWIDGLIFKMLQYKYPITLVKLTYSYLYHRHFQVNVNGTKSTKHKIRAGVPQGSVLGPKLFNIFINDIPTFPKTEMALFADDTAVYAHSFSAVVAAKQIQLHINMLEKFYDKWKISLNASKTEVIVFTKKRNDRTIFQPIKVYGHPTQPNTAVKYLGMHLDSKLTYRTHINHIIRKVYAVQRKLYPLMVKNSALTVKNKKLIYKMLLRPIMVYAAPIWCSAAPTNLKVLQIHQNKCLRLILSANRYTRIRDLHEVAEIPYVIDYIKELSQHFYEHHLQNNPLIKDLTRIRSYNVPFELKHRLPYQALDIFHTYKD</sequence>
<evidence type="ECO:0000313" key="3">
    <source>
        <dbReference type="Proteomes" id="UP001258017"/>
    </source>
</evidence>
<accession>A0AAD9VK56</accession>
<dbReference type="InterPro" id="IPR043502">
    <property type="entry name" value="DNA/RNA_pol_sf"/>
</dbReference>
<keyword evidence="3" id="KW-1185">Reference proteome</keyword>
<evidence type="ECO:0000259" key="1">
    <source>
        <dbReference type="PROSITE" id="PS50878"/>
    </source>
</evidence>
<dbReference type="GO" id="GO:0003824">
    <property type="term" value="F:catalytic activity"/>
    <property type="evidence" value="ECO:0007669"/>
    <property type="project" value="InterPro"/>
</dbReference>
<dbReference type="SUPFAM" id="SSF56219">
    <property type="entry name" value="DNase I-like"/>
    <property type="match status" value="1"/>
</dbReference>
<gene>
    <name evidence="2" type="ORF">KPH14_012704</name>
</gene>
<dbReference type="Pfam" id="PF00078">
    <property type="entry name" value="RVT_1"/>
    <property type="match status" value="1"/>
</dbReference>
<dbReference type="EMBL" id="JAIFRP010004244">
    <property type="protein sequence ID" value="KAK2577593.1"/>
    <property type="molecule type" value="Genomic_DNA"/>
</dbReference>
<organism evidence="2 3">
    <name type="scientific">Odynerus spinipes</name>
    <dbReference type="NCBI Taxonomy" id="1348599"/>
    <lineage>
        <taxon>Eukaryota</taxon>
        <taxon>Metazoa</taxon>
        <taxon>Ecdysozoa</taxon>
        <taxon>Arthropoda</taxon>
        <taxon>Hexapoda</taxon>
        <taxon>Insecta</taxon>
        <taxon>Pterygota</taxon>
        <taxon>Neoptera</taxon>
        <taxon>Endopterygota</taxon>
        <taxon>Hymenoptera</taxon>
        <taxon>Apocrita</taxon>
        <taxon>Aculeata</taxon>
        <taxon>Vespoidea</taxon>
        <taxon>Vespidae</taxon>
        <taxon>Eumeninae</taxon>
        <taxon>Odynerus</taxon>
    </lineage>
</organism>
<dbReference type="CDD" id="cd01650">
    <property type="entry name" value="RT_nLTR_like"/>
    <property type="match status" value="1"/>
</dbReference>
<dbReference type="InterPro" id="IPR052560">
    <property type="entry name" value="RdDP_mobile_element"/>
</dbReference>
<name>A0AAD9VK56_9HYME</name>
<proteinExistence type="predicted"/>
<dbReference type="SUPFAM" id="SSF56672">
    <property type="entry name" value="DNA/RNA polymerases"/>
    <property type="match status" value="1"/>
</dbReference>
<dbReference type="InterPro" id="IPR036691">
    <property type="entry name" value="Endo/exonu/phosph_ase_sf"/>
</dbReference>
<dbReference type="PANTHER" id="PTHR36688">
    <property type="entry name" value="ENDO/EXONUCLEASE/PHOSPHATASE DOMAIN-CONTAINING PROTEIN"/>
    <property type="match status" value="1"/>
</dbReference>
<dbReference type="InterPro" id="IPR000477">
    <property type="entry name" value="RT_dom"/>
</dbReference>
<dbReference type="InterPro" id="IPR005135">
    <property type="entry name" value="Endo/exonuclease/phosphatase"/>
</dbReference>
<comment type="caution">
    <text evidence="2">The sequence shown here is derived from an EMBL/GenBank/DDBJ whole genome shotgun (WGS) entry which is preliminary data.</text>
</comment>
<feature type="domain" description="Reverse transcriptase" evidence="1">
    <location>
        <begin position="815"/>
        <end position="1085"/>
    </location>
</feature>
<dbReference type="Proteomes" id="UP001258017">
    <property type="component" value="Unassembled WGS sequence"/>
</dbReference>
<feature type="non-terminal residue" evidence="2">
    <location>
        <position position="1"/>
    </location>
</feature>
<dbReference type="PANTHER" id="PTHR36688:SF2">
    <property type="entry name" value="ENDONUCLEASE_EXONUCLEASE_PHOSPHATASE DOMAIN-CONTAINING PROTEIN"/>
    <property type="match status" value="1"/>
</dbReference>
<dbReference type="Gene3D" id="3.60.10.10">
    <property type="entry name" value="Endonuclease/exonuclease/phosphatase"/>
    <property type="match status" value="1"/>
</dbReference>
<dbReference type="PROSITE" id="PS50878">
    <property type="entry name" value="RT_POL"/>
    <property type="match status" value="1"/>
</dbReference>
<reference evidence="2" key="1">
    <citation type="submission" date="2021-08" db="EMBL/GenBank/DDBJ databases">
        <authorList>
            <person name="Misof B."/>
            <person name="Oliver O."/>
            <person name="Podsiadlowski L."/>
            <person name="Donath A."/>
            <person name="Peters R."/>
            <person name="Mayer C."/>
            <person name="Rust J."/>
            <person name="Gunkel S."/>
            <person name="Lesny P."/>
            <person name="Martin S."/>
            <person name="Oeyen J.P."/>
            <person name="Petersen M."/>
            <person name="Panagiotis P."/>
            <person name="Wilbrandt J."/>
            <person name="Tanja T."/>
        </authorList>
    </citation>
    <scope>NUCLEOTIDE SEQUENCE</scope>
    <source>
        <strain evidence="2">GBR_01_08_01A</strain>
        <tissue evidence="2">Thorax + abdomen</tissue>
    </source>
</reference>
<dbReference type="GO" id="GO:0071897">
    <property type="term" value="P:DNA biosynthetic process"/>
    <property type="evidence" value="ECO:0007669"/>
    <property type="project" value="UniProtKB-ARBA"/>
</dbReference>
<dbReference type="AlphaFoldDB" id="A0AAD9VK56"/>